<dbReference type="Proteomes" id="UP001228044">
    <property type="component" value="Unassembled WGS sequence"/>
</dbReference>
<reference evidence="1 2" key="1">
    <citation type="submission" date="2023-06" db="EMBL/GenBank/DDBJ databases">
        <title>Pelomonas sp. PFR6 16S ribosomal RNA gene Genome sequencing and assembly.</title>
        <authorList>
            <person name="Woo H."/>
        </authorList>
    </citation>
    <scope>NUCLEOTIDE SEQUENCE [LARGE SCALE GENOMIC DNA]</scope>
    <source>
        <strain evidence="1 2">PFR6</strain>
    </source>
</reference>
<organism evidence="1 2">
    <name type="scientific">Roseateles violae</name>
    <dbReference type="NCBI Taxonomy" id="3058042"/>
    <lineage>
        <taxon>Bacteria</taxon>
        <taxon>Pseudomonadati</taxon>
        <taxon>Pseudomonadota</taxon>
        <taxon>Betaproteobacteria</taxon>
        <taxon>Burkholderiales</taxon>
        <taxon>Sphaerotilaceae</taxon>
        <taxon>Roseateles</taxon>
    </lineage>
</organism>
<protein>
    <submittedName>
        <fullName evidence="1">DUF2805 domain-containing protein</fullName>
    </submittedName>
</protein>
<proteinExistence type="predicted"/>
<sequence>MAKLPPRLSPEETQRVVATAWDDLPPYNRVLMEHGIGPGELVALMKRALSPAAYKQWAARAKAAKAPTVKARWPYGR</sequence>
<dbReference type="Pfam" id="PF10985">
    <property type="entry name" value="DUF2805"/>
    <property type="match status" value="1"/>
</dbReference>
<evidence type="ECO:0000313" key="1">
    <source>
        <dbReference type="EMBL" id="MDN3919101.1"/>
    </source>
</evidence>
<evidence type="ECO:0000313" key="2">
    <source>
        <dbReference type="Proteomes" id="UP001228044"/>
    </source>
</evidence>
<dbReference type="RefSeq" id="WP_290357415.1">
    <property type="nucleotide sequence ID" value="NZ_JAUHHC010000001.1"/>
</dbReference>
<dbReference type="InterPro" id="IPR019882">
    <property type="entry name" value="CHP03643"/>
</dbReference>
<dbReference type="EMBL" id="JAUHHC010000001">
    <property type="protein sequence ID" value="MDN3919101.1"/>
    <property type="molecule type" value="Genomic_DNA"/>
</dbReference>
<name>A0ABT8DM82_9BURK</name>
<comment type="caution">
    <text evidence="1">The sequence shown here is derived from an EMBL/GenBank/DDBJ whole genome shotgun (WGS) entry which is preliminary data.</text>
</comment>
<gene>
    <name evidence="1" type="ORF">QWJ38_02295</name>
</gene>
<keyword evidence="2" id="KW-1185">Reference proteome</keyword>
<accession>A0ABT8DM82</accession>